<proteinExistence type="predicted"/>
<reference evidence="1" key="1">
    <citation type="submission" date="2022-09" db="EMBL/GenBank/DDBJ databases">
        <title>Fusarium specimens isolated from Avocado Roots.</title>
        <authorList>
            <person name="Stajich J."/>
            <person name="Roper C."/>
            <person name="Heimlech-Rivalta G."/>
        </authorList>
    </citation>
    <scope>NUCLEOTIDE SEQUENCE</scope>
    <source>
        <strain evidence="1">CF00136</strain>
    </source>
</reference>
<dbReference type="Proteomes" id="UP001152049">
    <property type="component" value="Unassembled WGS sequence"/>
</dbReference>
<sequence length="615" mass="69998">MPTYQWSGVRTILGETGALLKTDNNEIIAETVGNLHGTGYFDAAKKPIGKWVITEVLARGTHLWDKETFDFSPEGPYGIRMQVPNLKHAAGYETSFCVLVGYSPYTLEPVFAWEPKTHEGIPGHDNDSLSLLQFQQGIRSTDLSFGTILHHSLTISGNLRALKRLLIQKHWQHAFDGGDISVDEAKALIEKSRQSLHQGDAPVVVTRIKPATTAEAPNHRSYRHEFPQQGNRPYEEVLPLVKKHLLYHPGISCFMYEAPYISNMVYPPELYEKLAKFARAHPFDKFNATAMLFAAQLWVDITEHPTFKLEEFAQSANRGLTPISLSVFLVYFEHWLKIHEYFQCLSFIHPFRLMREMFMKDLFASTQTFVINESIIDPEEIRDLVHKVKPQHPEILVEERVYLFPFMMNGTNMTHPHDLLHISRLSPTEQALIGMPDLRVLGLPSFHRRPNHKRVIAMPEPIAQLSFHGIQTQLYEPVPDGLLNISSEGPTSQFGSSLKSGTIWTHEFRVKRDMPTVEQVQWRTAPELLPGLPSEVHIKPGMLGSWTRVLDRRLAWLDRQGVLGKVQLRTGPDGLPGYNGMPLENVADLYSPEAMPWLLRRALEDPSNRPLAQEP</sequence>
<dbReference type="OrthoDB" id="5071059at2759"/>
<name>A0A9W8S393_9HYPO</name>
<gene>
    <name evidence="1" type="ORF">NW762_006324</name>
</gene>
<protein>
    <submittedName>
        <fullName evidence="1">Uncharacterized protein</fullName>
    </submittedName>
</protein>
<keyword evidence="2" id="KW-1185">Reference proteome</keyword>
<evidence type="ECO:0000313" key="1">
    <source>
        <dbReference type="EMBL" id="KAJ4263505.1"/>
    </source>
</evidence>
<dbReference type="EMBL" id="JAOQAZ010000010">
    <property type="protein sequence ID" value="KAJ4263505.1"/>
    <property type="molecule type" value="Genomic_DNA"/>
</dbReference>
<comment type="caution">
    <text evidence="1">The sequence shown here is derived from an EMBL/GenBank/DDBJ whole genome shotgun (WGS) entry which is preliminary data.</text>
</comment>
<accession>A0A9W8S393</accession>
<evidence type="ECO:0000313" key="2">
    <source>
        <dbReference type="Proteomes" id="UP001152049"/>
    </source>
</evidence>
<organism evidence="1 2">
    <name type="scientific">Fusarium torreyae</name>
    <dbReference type="NCBI Taxonomy" id="1237075"/>
    <lineage>
        <taxon>Eukaryota</taxon>
        <taxon>Fungi</taxon>
        <taxon>Dikarya</taxon>
        <taxon>Ascomycota</taxon>
        <taxon>Pezizomycotina</taxon>
        <taxon>Sordariomycetes</taxon>
        <taxon>Hypocreomycetidae</taxon>
        <taxon>Hypocreales</taxon>
        <taxon>Nectriaceae</taxon>
        <taxon>Fusarium</taxon>
    </lineage>
</organism>
<dbReference type="AlphaFoldDB" id="A0A9W8S393"/>